<feature type="transmembrane region" description="Helical" evidence="8">
    <location>
        <begin position="169"/>
        <end position="186"/>
    </location>
</feature>
<dbReference type="PANTHER" id="PTHR16133:SF0">
    <property type="entry name" value="ZINC_IRON REGULATED TRANSPORTER-RELATED PROTEIN 102B, ISOFORM E"/>
    <property type="match status" value="1"/>
</dbReference>
<proteinExistence type="predicted"/>
<feature type="chain" id="PRO_5040214204" evidence="9">
    <location>
        <begin position="22"/>
        <end position="420"/>
    </location>
</feature>
<evidence type="ECO:0000256" key="7">
    <source>
        <dbReference type="SAM" id="MobiDB-lite"/>
    </source>
</evidence>
<gene>
    <name evidence="10" type="ORF">Slin15195_G056140</name>
</gene>
<dbReference type="InterPro" id="IPR045891">
    <property type="entry name" value="ZIP9"/>
</dbReference>
<dbReference type="InterPro" id="IPR003689">
    <property type="entry name" value="ZIP"/>
</dbReference>
<dbReference type="GO" id="GO:0006829">
    <property type="term" value="P:zinc ion transport"/>
    <property type="evidence" value="ECO:0007669"/>
    <property type="project" value="InterPro"/>
</dbReference>
<feature type="transmembrane region" description="Helical" evidence="8">
    <location>
        <begin position="37"/>
        <end position="56"/>
    </location>
</feature>
<evidence type="ECO:0000313" key="11">
    <source>
        <dbReference type="Proteomes" id="UP001056384"/>
    </source>
</evidence>
<comment type="subcellular location">
    <subcellularLocation>
        <location evidence="1">Endomembrane system</location>
        <topology evidence="1">Multi-pass membrane protein</topology>
    </subcellularLocation>
    <subcellularLocation>
        <location evidence="2">Golgi apparatus membrane</location>
    </subcellularLocation>
</comment>
<feature type="transmembrane region" description="Helical" evidence="8">
    <location>
        <begin position="263"/>
        <end position="287"/>
    </location>
</feature>
<keyword evidence="3 8" id="KW-0812">Transmembrane</keyword>
<accession>A0A9Q9ANN2</accession>
<feature type="signal peptide" evidence="9">
    <location>
        <begin position="1"/>
        <end position="21"/>
    </location>
</feature>
<evidence type="ECO:0000256" key="6">
    <source>
        <dbReference type="ARBA" id="ARBA00023136"/>
    </source>
</evidence>
<evidence type="ECO:0000256" key="1">
    <source>
        <dbReference type="ARBA" id="ARBA00004127"/>
    </source>
</evidence>
<evidence type="ECO:0000256" key="4">
    <source>
        <dbReference type="ARBA" id="ARBA00022989"/>
    </source>
</evidence>
<keyword evidence="11" id="KW-1185">Reference proteome</keyword>
<feature type="region of interest" description="Disordered" evidence="7">
    <location>
        <begin position="121"/>
        <end position="165"/>
    </location>
</feature>
<dbReference type="GO" id="GO:0046873">
    <property type="term" value="F:metal ion transmembrane transporter activity"/>
    <property type="evidence" value="ECO:0007669"/>
    <property type="project" value="InterPro"/>
</dbReference>
<feature type="transmembrane region" description="Helical" evidence="8">
    <location>
        <begin position="299"/>
        <end position="322"/>
    </location>
</feature>
<dbReference type="EMBL" id="CP099421">
    <property type="protein sequence ID" value="USW52295.1"/>
    <property type="molecule type" value="Genomic_DNA"/>
</dbReference>
<dbReference type="PANTHER" id="PTHR16133">
    <property type="entry name" value="SOLUTE CARRIER FAMILY 39 ZINC TRANSPORTER , MEMBER 9-RELATED"/>
    <property type="match status" value="1"/>
</dbReference>
<evidence type="ECO:0000256" key="8">
    <source>
        <dbReference type="SAM" id="Phobius"/>
    </source>
</evidence>
<feature type="transmembrane region" description="Helical" evidence="8">
    <location>
        <begin position="334"/>
        <end position="352"/>
    </location>
</feature>
<evidence type="ECO:0000256" key="2">
    <source>
        <dbReference type="ARBA" id="ARBA00004394"/>
    </source>
</evidence>
<evidence type="ECO:0000256" key="5">
    <source>
        <dbReference type="ARBA" id="ARBA00023034"/>
    </source>
</evidence>
<dbReference type="GO" id="GO:0000139">
    <property type="term" value="C:Golgi membrane"/>
    <property type="evidence" value="ECO:0007669"/>
    <property type="project" value="UniProtKB-SubCell"/>
</dbReference>
<evidence type="ECO:0000256" key="9">
    <source>
        <dbReference type="SAM" id="SignalP"/>
    </source>
</evidence>
<keyword evidence="4 8" id="KW-1133">Transmembrane helix</keyword>
<reference evidence="10" key="1">
    <citation type="submission" date="2022-06" db="EMBL/GenBank/DDBJ databases">
        <title>Complete genome sequences of two strains of the flax pathogen Septoria linicola.</title>
        <authorList>
            <person name="Lapalu N."/>
            <person name="Simon A."/>
            <person name="Demenou B."/>
            <person name="Paumier D."/>
            <person name="Guillot M.-P."/>
            <person name="Gout L."/>
            <person name="Valade R."/>
        </authorList>
    </citation>
    <scope>NUCLEOTIDE SEQUENCE</scope>
    <source>
        <strain evidence="10">SE15195</strain>
    </source>
</reference>
<evidence type="ECO:0000313" key="10">
    <source>
        <dbReference type="EMBL" id="USW52295.1"/>
    </source>
</evidence>
<keyword evidence="6 8" id="KW-0472">Membrane</keyword>
<protein>
    <submittedName>
        <fullName evidence="10">Zinc/iron permease</fullName>
    </submittedName>
</protein>
<feature type="compositionally biased region" description="Low complexity" evidence="7">
    <location>
        <begin position="214"/>
        <end position="228"/>
    </location>
</feature>
<feature type="region of interest" description="Disordered" evidence="7">
    <location>
        <begin position="212"/>
        <end position="236"/>
    </location>
</feature>
<keyword evidence="9" id="KW-0732">Signal</keyword>
<sequence length="420" mass="43564">MWDGLMLLLLLSLVMGGASFAAGILPLSFALTPRQLRLITALGTGVLVGTALIVIIPEGVETLYAASGSAHSHAARDIISRRNLAQDAITARSLPEVDFQIYTRDSPAAAALEINGHAGFRSGPDDGFQTAPEAEGSRPPSSDPGHEPGVPVTPPPTSKQSDTADREPHVWIGVSLIAGFILMYLIDTLPQHLHKSSQPQGLQINLNSFSFTNGLPPGDAPEPGGEAPQTHTSRPSSTTIGLVIHAAADGIALGASSTSSSNLSFIIFIALMIHKAPAAFGLTSVLLKQGLSKRMARTHLIIFSAAAPAGALFTFLAIHGLGYGGDVESASTEFFTGVLLLFSGGTFLYVAMHTLSGSGSHSHDEGGAGMNGYAGVPVEEGYGGSPNPTTKREEERGVTDTLVTVGGMLLPLLTQFGHGH</sequence>
<evidence type="ECO:0000256" key="3">
    <source>
        <dbReference type="ARBA" id="ARBA00022692"/>
    </source>
</evidence>
<dbReference type="Proteomes" id="UP001056384">
    <property type="component" value="Chromosome 4"/>
</dbReference>
<keyword evidence="5" id="KW-0333">Golgi apparatus</keyword>
<dbReference type="AlphaFoldDB" id="A0A9Q9ANN2"/>
<organism evidence="10 11">
    <name type="scientific">Septoria linicola</name>
    <dbReference type="NCBI Taxonomy" id="215465"/>
    <lineage>
        <taxon>Eukaryota</taxon>
        <taxon>Fungi</taxon>
        <taxon>Dikarya</taxon>
        <taxon>Ascomycota</taxon>
        <taxon>Pezizomycotina</taxon>
        <taxon>Dothideomycetes</taxon>
        <taxon>Dothideomycetidae</taxon>
        <taxon>Mycosphaerellales</taxon>
        <taxon>Mycosphaerellaceae</taxon>
        <taxon>Septoria</taxon>
    </lineage>
</organism>
<dbReference type="Pfam" id="PF02535">
    <property type="entry name" value="Zip"/>
    <property type="match status" value="1"/>
</dbReference>
<name>A0A9Q9ANN2_9PEZI</name>